<evidence type="ECO:0000313" key="3">
    <source>
        <dbReference type="Proteomes" id="UP000540423"/>
    </source>
</evidence>
<accession>A0A7X0HDS0</accession>
<organism evidence="2 3">
    <name type="scientific">Streptomyces candidus</name>
    <dbReference type="NCBI Taxonomy" id="67283"/>
    <lineage>
        <taxon>Bacteria</taxon>
        <taxon>Bacillati</taxon>
        <taxon>Actinomycetota</taxon>
        <taxon>Actinomycetes</taxon>
        <taxon>Kitasatosporales</taxon>
        <taxon>Streptomycetaceae</taxon>
        <taxon>Streptomyces</taxon>
    </lineage>
</organism>
<dbReference type="PROSITE" id="PS50943">
    <property type="entry name" value="HTH_CROC1"/>
    <property type="match status" value="1"/>
</dbReference>
<dbReference type="SMART" id="SM00530">
    <property type="entry name" value="HTH_XRE"/>
    <property type="match status" value="1"/>
</dbReference>
<evidence type="ECO:0000259" key="1">
    <source>
        <dbReference type="PROSITE" id="PS50943"/>
    </source>
</evidence>
<proteinExistence type="predicted"/>
<dbReference type="Pfam" id="PF19054">
    <property type="entry name" value="DUF5753"/>
    <property type="match status" value="1"/>
</dbReference>
<dbReference type="Pfam" id="PF01381">
    <property type="entry name" value="HTH_3"/>
    <property type="match status" value="1"/>
</dbReference>
<dbReference type="AlphaFoldDB" id="A0A7X0HDS0"/>
<dbReference type="InterPro" id="IPR043917">
    <property type="entry name" value="DUF5753"/>
</dbReference>
<gene>
    <name evidence="2" type="ORF">HNQ79_002209</name>
</gene>
<name>A0A7X0HDS0_9ACTN</name>
<dbReference type="InterPro" id="IPR010982">
    <property type="entry name" value="Lambda_DNA-bd_dom_sf"/>
</dbReference>
<dbReference type="GO" id="GO:0003677">
    <property type="term" value="F:DNA binding"/>
    <property type="evidence" value="ECO:0007669"/>
    <property type="project" value="InterPro"/>
</dbReference>
<dbReference type="RefSeq" id="WP_185029496.1">
    <property type="nucleotide sequence ID" value="NZ_BNBN01000007.1"/>
</dbReference>
<evidence type="ECO:0000313" key="2">
    <source>
        <dbReference type="EMBL" id="MBB6435752.1"/>
    </source>
</evidence>
<dbReference type="CDD" id="cd00093">
    <property type="entry name" value="HTH_XRE"/>
    <property type="match status" value="1"/>
</dbReference>
<dbReference type="EMBL" id="JACHEM010000004">
    <property type="protein sequence ID" value="MBB6435752.1"/>
    <property type="molecule type" value="Genomic_DNA"/>
</dbReference>
<sequence>MVQEARLARARARIPGEDWSQTFLAKRVFTSQSRISEVETGDAPPDTELARKLEAVLELRRDQLVNLVRILEQATYVGYAKPFLRRQQEAVMIHACGHIVPGLLQTADYTRELILTANAGSLEQVDRTIEQRRSRQAVWEREDPPWMSLILAESALYGATEPQLARLVEAHESPNINLRVLPSRAGHIVGTMSILTLPNGTRGAYTEGFNTGSYSEEVAQVLWYQKVYDRLAARALAVEESATAIQKALKRFH</sequence>
<reference evidence="2 3" key="1">
    <citation type="submission" date="2020-08" db="EMBL/GenBank/DDBJ databases">
        <title>Genomic Encyclopedia of Type Strains, Phase IV (KMG-IV): sequencing the most valuable type-strain genomes for metagenomic binning, comparative biology and taxonomic classification.</title>
        <authorList>
            <person name="Goeker M."/>
        </authorList>
    </citation>
    <scope>NUCLEOTIDE SEQUENCE [LARGE SCALE GENOMIC DNA]</scope>
    <source>
        <strain evidence="2 3">DSM 40141</strain>
    </source>
</reference>
<feature type="domain" description="HTH cro/C1-type" evidence="1">
    <location>
        <begin position="19"/>
        <end position="64"/>
    </location>
</feature>
<dbReference type="SUPFAM" id="SSF47413">
    <property type="entry name" value="lambda repressor-like DNA-binding domains"/>
    <property type="match status" value="1"/>
</dbReference>
<dbReference type="InterPro" id="IPR001387">
    <property type="entry name" value="Cro/C1-type_HTH"/>
</dbReference>
<protein>
    <submittedName>
        <fullName evidence="2">Transcriptional regulator with XRE-family HTH domain</fullName>
    </submittedName>
</protein>
<comment type="caution">
    <text evidence="2">The sequence shown here is derived from an EMBL/GenBank/DDBJ whole genome shotgun (WGS) entry which is preliminary data.</text>
</comment>
<dbReference type="Gene3D" id="1.10.260.40">
    <property type="entry name" value="lambda repressor-like DNA-binding domains"/>
    <property type="match status" value="1"/>
</dbReference>
<dbReference type="Proteomes" id="UP000540423">
    <property type="component" value="Unassembled WGS sequence"/>
</dbReference>
<keyword evidence="3" id="KW-1185">Reference proteome</keyword>